<dbReference type="EC" id="2.7.13.3" evidence="2"/>
<evidence type="ECO:0000259" key="14">
    <source>
        <dbReference type="PROSITE" id="PS50110"/>
    </source>
</evidence>
<dbReference type="SMART" id="SM00911">
    <property type="entry name" value="HWE_HK"/>
    <property type="match status" value="1"/>
</dbReference>
<dbReference type="InterPro" id="IPR003018">
    <property type="entry name" value="GAF"/>
</dbReference>
<dbReference type="InterPro" id="IPR011006">
    <property type="entry name" value="CheY-like_superfamily"/>
</dbReference>
<name>A0ABV9KN14_9RHOB</name>
<evidence type="ECO:0000256" key="1">
    <source>
        <dbReference type="ARBA" id="ARBA00000085"/>
    </source>
</evidence>
<dbReference type="Pfam" id="PF07536">
    <property type="entry name" value="HWE_HK"/>
    <property type="match status" value="1"/>
</dbReference>
<evidence type="ECO:0000256" key="7">
    <source>
        <dbReference type="ARBA" id="ARBA00022741"/>
    </source>
</evidence>
<dbReference type="InterPro" id="IPR029016">
    <property type="entry name" value="GAF-like_dom_sf"/>
</dbReference>
<dbReference type="InterPro" id="IPR013515">
    <property type="entry name" value="Phytochrome_cen-reg"/>
</dbReference>
<dbReference type="Gene3D" id="3.40.50.2300">
    <property type="match status" value="1"/>
</dbReference>
<evidence type="ECO:0000256" key="10">
    <source>
        <dbReference type="ARBA" id="ARBA00022991"/>
    </source>
</evidence>
<dbReference type="RefSeq" id="WP_380722107.1">
    <property type="nucleotide sequence ID" value="NZ_JBHSGI010000033.1"/>
</dbReference>
<evidence type="ECO:0000256" key="9">
    <source>
        <dbReference type="ARBA" id="ARBA00022840"/>
    </source>
</evidence>
<dbReference type="Proteomes" id="UP001595973">
    <property type="component" value="Unassembled WGS sequence"/>
</dbReference>
<dbReference type="Gene3D" id="3.30.450.20">
    <property type="entry name" value="PAS domain"/>
    <property type="match status" value="1"/>
</dbReference>
<dbReference type="PIRSF" id="PIRSF036397">
    <property type="entry name" value="Bactrphtchrm_rec"/>
    <property type="match status" value="1"/>
</dbReference>
<dbReference type="InterPro" id="IPR035965">
    <property type="entry name" value="PAS-like_dom_sf"/>
</dbReference>
<comment type="caution">
    <text evidence="15">The sequence shown here is derived from an EMBL/GenBank/DDBJ whole genome shotgun (WGS) entry which is preliminary data.</text>
</comment>
<dbReference type="InterPro" id="IPR009219">
    <property type="entry name" value="Bactrphtchr_CheY"/>
</dbReference>
<evidence type="ECO:0000256" key="6">
    <source>
        <dbReference type="ARBA" id="ARBA00022679"/>
    </source>
</evidence>
<feature type="domain" description="Response regulatory" evidence="14">
    <location>
        <begin position="741"/>
        <end position="852"/>
    </location>
</feature>
<evidence type="ECO:0000256" key="3">
    <source>
        <dbReference type="ARBA" id="ARBA00022543"/>
    </source>
</evidence>
<evidence type="ECO:0000256" key="4">
    <source>
        <dbReference type="ARBA" id="ARBA00022553"/>
    </source>
</evidence>
<keyword evidence="7" id="KW-0547">Nucleotide-binding</keyword>
<protein>
    <recommendedName>
        <fullName evidence="2">histidine kinase</fullName>
        <ecNumber evidence="2">2.7.13.3</ecNumber>
    </recommendedName>
</protein>
<dbReference type="InterPro" id="IPR013654">
    <property type="entry name" value="PAS_2"/>
</dbReference>
<keyword evidence="3" id="KW-0600">Photoreceptor protein</keyword>
<dbReference type="Pfam" id="PF00360">
    <property type="entry name" value="PHY"/>
    <property type="match status" value="1"/>
</dbReference>
<evidence type="ECO:0000256" key="2">
    <source>
        <dbReference type="ARBA" id="ARBA00012438"/>
    </source>
</evidence>
<dbReference type="Gene3D" id="3.30.450.40">
    <property type="match status" value="1"/>
</dbReference>
<keyword evidence="11" id="KW-0675">Receptor</keyword>
<dbReference type="InterPro" id="IPR043150">
    <property type="entry name" value="Phytochrome_PHY_sf"/>
</dbReference>
<dbReference type="SUPFAM" id="SSF55781">
    <property type="entry name" value="GAF domain-like"/>
    <property type="match status" value="2"/>
</dbReference>
<sequence>MNEPFISTDTPVDLTNCDREPIHILGNVQAFGALIAVSADWIVQHASRNTREILGIDSDRLVGCPLAQFLPANTIDRLRDRLGTCSNENSVGRMFGLEVFEDGRMFDISVHQSNTSFVIEFEAKSRGTDHDELAIVTPMMRRIAVEPDVLSVSHTAAEQLRGLTGFDRVMVYQFGPQGDGKVIAEAKDSSDTESYMGLHFPASDIPRQARELYKRSLLRLISDVDGEVSPIEPQFSPEGQPLDLSLAVTRAVSPIHLEYLRNMKVRASMSVSIIIRGELWGLFACHSREPLYIDYERRTAIELLAQFYAYELERSEARSLSETTGRAQKLHDRLMMQLSSGEDLTKGFAGVAREIAKVIPFDGIALFSDGTYLTQGKAPKAQDFEKIARFLNTSAASRVYATDHLMAHLPSLRDVIDTCAGILAIPVSRKPRDYLVLFRTETTRQVNWAGNPHKPVEVGAFGARLTPRKSFEVWKEDVGSRSAPWSATSLRAAEAIRVTLLEVVLKLSDEMNAERKRAHDQQELLIAELNHRVRNILGLIRSLVKQSGKSTGSIEDFTAAVDGRIHALAQAHDQLTKTEWKSIPFSELLFTELRAYVEGDEDRLTITGPEVDLSPESFATMALVFHELVTNSVKYGALSVPSGKIHVEIDFPDEKTVGIRWTESGGPAVKAPTRRGFGTTIIEKSIPFELQGEARVDYRLSGLTAEFRLPKRYVTVRTPAPAPKVDMFETESEPTFKLSGAAMVVEDNLIIAMDASDILSDFGAGVVHIAASVAEAFRVANANTISLAVLDINLGSETSLPVAQFLAARKIPFVLASGYGTLSDSLAQYPAAPVVAKPYTKESLIKALSRLIEDTEDV</sequence>
<feature type="modified residue" description="4-aspartylphosphate" evidence="12">
    <location>
        <position position="791"/>
    </location>
</feature>
<evidence type="ECO:0000256" key="5">
    <source>
        <dbReference type="ARBA" id="ARBA00022606"/>
    </source>
</evidence>
<dbReference type="InterPro" id="IPR036890">
    <property type="entry name" value="HATPase_C_sf"/>
</dbReference>
<keyword evidence="6" id="KW-0808">Transferase</keyword>
<dbReference type="Gene3D" id="3.30.565.10">
    <property type="entry name" value="Histidine kinase-like ATPase, C-terminal domain"/>
    <property type="match status" value="1"/>
</dbReference>
<dbReference type="Pfam" id="PF08446">
    <property type="entry name" value="PAS_2"/>
    <property type="match status" value="1"/>
</dbReference>
<organism evidence="15 16">
    <name type="scientific">Seohaeicola nanhaiensis</name>
    <dbReference type="NCBI Taxonomy" id="1387282"/>
    <lineage>
        <taxon>Bacteria</taxon>
        <taxon>Pseudomonadati</taxon>
        <taxon>Pseudomonadota</taxon>
        <taxon>Alphaproteobacteria</taxon>
        <taxon>Rhodobacterales</taxon>
        <taxon>Roseobacteraceae</taxon>
        <taxon>Seohaeicola</taxon>
    </lineage>
</organism>
<reference evidence="16" key="1">
    <citation type="journal article" date="2019" name="Int. J. Syst. Evol. Microbiol.">
        <title>The Global Catalogue of Microorganisms (GCM) 10K type strain sequencing project: providing services to taxonomists for standard genome sequencing and annotation.</title>
        <authorList>
            <consortium name="The Broad Institute Genomics Platform"/>
            <consortium name="The Broad Institute Genome Sequencing Center for Infectious Disease"/>
            <person name="Wu L."/>
            <person name="Ma J."/>
        </authorList>
    </citation>
    <scope>NUCLEOTIDE SEQUENCE [LARGE SCALE GENOMIC DNA]</scope>
    <source>
        <strain evidence="16">CGMCC 4.7283</strain>
    </source>
</reference>
<gene>
    <name evidence="15" type="ORF">ACFO5X_23345</name>
</gene>
<dbReference type="Pfam" id="PF01590">
    <property type="entry name" value="GAF"/>
    <property type="match status" value="1"/>
</dbReference>
<keyword evidence="9" id="KW-0067">ATP-binding</keyword>
<dbReference type="PANTHER" id="PTHR41523">
    <property type="entry name" value="TWO-COMPONENT SYSTEM SENSOR PROTEIN"/>
    <property type="match status" value="1"/>
</dbReference>
<keyword evidence="4 12" id="KW-0597">Phosphoprotein</keyword>
<keyword evidence="10" id="KW-0157">Chromophore</keyword>
<dbReference type="Gene3D" id="3.30.450.270">
    <property type="match status" value="1"/>
</dbReference>
<keyword evidence="16" id="KW-1185">Reference proteome</keyword>
<evidence type="ECO:0000259" key="13">
    <source>
        <dbReference type="PROSITE" id="PS50046"/>
    </source>
</evidence>
<dbReference type="InterPro" id="IPR016132">
    <property type="entry name" value="Phyto_chromo_attachment"/>
</dbReference>
<evidence type="ECO:0000313" key="15">
    <source>
        <dbReference type="EMBL" id="MFC4671508.1"/>
    </source>
</evidence>
<accession>A0ABV9KN14</accession>
<evidence type="ECO:0000256" key="8">
    <source>
        <dbReference type="ARBA" id="ARBA00022777"/>
    </source>
</evidence>
<dbReference type="GO" id="GO:0016301">
    <property type="term" value="F:kinase activity"/>
    <property type="evidence" value="ECO:0007669"/>
    <property type="project" value="UniProtKB-KW"/>
</dbReference>
<dbReference type="SUPFAM" id="SSF55785">
    <property type="entry name" value="PYP-like sensor domain (PAS domain)"/>
    <property type="match status" value="1"/>
</dbReference>
<dbReference type="PANTHER" id="PTHR41523:SF8">
    <property type="entry name" value="ETHYLENE RESPONSE SENSOR PROTEIN"/>
    <property type="match status" value="1"/>
</dbReference>
<dbReference type="SMART" id="SM00065">
    <property type="entry name" value="GAF"/>
    <property type="match status" value="1"/>
</dbReference>
<dbReference type="InterPro" id="IPR011102">
    <property type="entry name" value="Sig_transdc_His_kinase_HWE"/>
</dbReference>
<dbReference type="EMBL" id="JBHSGI010000033">
    <property type="protein sequence ID" value="MFC4671508.1"/>
    <property type="molecule type" value="Genomic_DNA"/>
</dbReference>
<dbReference type="PRINTS" id="PR01033">
    <property type="entry name" value="PHYTOCHROME"/>
</dbReference>
<evidence type="ECO:0000256" key="11">
    <source>
        <dbReference type="ARBA" id="ARBA00023170"/>
    </source>
</evidence>
<keyword evidence="8 15" id="KW-0418">Kinase</keyword>
<dbReference type="SMART" id="SM00448">
    <property type="entry name" value="REC"/>
    <property type="match status" value="1"/>
</dbReference>
<proteinExistence type="predicted"/>
<evidence type="ECO:0000313" key="16">
    <source>
        <dbReference type="Proteomes" id="UP001595973"/>
    </source>
</evidence>
<feature type="domain" description="Phytochrome chromophore attachment site" evidence="13">
    <location>
        <begin position="148"/>
        <end position="306"/>
    </location>
</feature>
<dbReference type="PROSITE" id="PS50110">
    <property type="entry name" value="RESPONSE_REGULATORY"/>
    <property type="match status" value="1"/>
</dbReference>
<comment type="catalytic activity">
    <reaction evidence="1">
        <text>ATP + protein L-histidine = ADP + protein N-phospho-L-histidine.</text>
        <dbReference type="EC" id="2.7.13.3"/>
    </reaction>
</comment>
<keyword evidence="5" id="KW-0716">Sensory transduction</keyword>
<dbReference type="PROSITE" id="PS50046">
    <property type="entry name" value="PHYTOCHROME_2"/>
    <property type="match status" value="1"/>
</dbReference>
<dbReference type="SUPFAM" id="SSF52172">
    <property type="entry name" value="CheY-like"/>
    <property type="match status" value="1"/>
</dbReference>
<dbReference type="InterPro" id="IPR001294">
    <property type="entry name" value="Phytochrome"/>
</dbReference>
<evidence type="ECO:0000256" key="12">
    <source>
        <dbReference type="PROSITE-ProRule" id="PRU00169"/>
    </source>
</evidence>
<dbReference type="InterPro" id="IPR001789">
    <property type="entry name" value="Sig_transdc_resp-reg_receiver"/>
</dbReference>